<keyword evidence="4" id="KW-1185">Reference proteome</keyword>
<evidence type="ECO:0000259" key="2">
    <source>
        <dbReference type="Pfam" id="PF10358"/>
    </source>
</evidence>
<feature type="coiled-coil region" evidence="1">
    <location>
        <begin position="176"/>
        <end position="214"/>
    </location>
</feature>
<sequence length="417" mass="48463">MPNSNSSSRSAKQGRIQKKISFELNIKSARITIPDQTPVTIYWIRGGKKIDTRTKQVMNNKATFNERFAMKTILDFDVFNDEFDPKPTPEYVGEADFDLAKYGKSVSITERLQMRGHVTDDCFIEIMVKTKNLDAPQTPGNLTNTAMIDNRFSQQLMTTRNSSTENTFFQRRNSVKSEVDSDYQAFKEEFEQKEQEYRNRIHTLKKELSIAKESLQKHSSDNHQSRDMNSARETLYQFLDDDQRKQVNLKDIKIALLKEHIDRAKAKQLELLKGPMKRVNRECDLILNELVKCKVAYDQCQSHNEAKLRKLNRFFSIEQFEEIGGDLMRRDLSMVDSCILVKDKKRTGRVESNLLMITQTAAKKILDKKNPISDINDHIISLEKQKDLYLNKDKLDLKLQRAIRAQSVKPNGLDNRL</sequence>
<keyword evidence="1" id="KW-0175">Coiled coil</keyword>
<evidence type="ECO:0000313" key="3">
    <source>
        <dbReference type="EMBL" id="CDW87709.1"/>
    </source>
</evidence>
<feature type="domain" description="C2 NT-type" evidence="2">
    <location>
        <begin position="19"/>
        <end position="121"/>
    </location>
</feature>
<proteinExistence type="predicted"/>
<dbReference type="InParanoid" id="A0A078AZR5"/>
<evidence type="ECO:0000313" key="4">
    <source>
        <dbReference type="Proteomes" id="UP000039865"/>
    </source>
</evidence>
<evidence type="ECO:0000256" key="1">
    <source>
        <dbReference type="SAM" id="Coils"/>
    </source>
</evidence>
<organism evidence="3 4">
    <name type="scientific">Stylonychia lemnae</name>
    <name type="common">Ciliate</name>
    <dbReference type="NCBI Taxonomy" id="5949"/>
    <lineage>
        <taxon>Eukaryota</taxon>
        <taxon>Sar</taxon>
        <taxon>Alveolata</taxon>
        <taxon>Ciliophora</taxon>
        <taxon>Intramacronucleata</taxon>
        <taxon>Spirotrichea</taxon>
        <taxon>Stichotrichia</taxon>
        <taxon>Sporadotrichida</taxon>
        <taxon>Oxytrichidae</taxon>
        <taxon>Stylonychinae</taxon>
        <taxon>Stylonychia</taxon>
    </lineage>
</organism>
<gene>
    <name evidence="3" type="primary">Contig768.g838</name>
    <name evidence="3" type="ORF">STYLEM_16821</name>
</gene>
<dbReference type="EMBL" id="CCKQ01015860">
    <property type="protein sequence ID" value="CDW87709.1"/>
    <property type="molecule type" value="Genomic_DNA"/>
</dbReference>
<dbReference type="InterPro" id="IPR019448">
    <property type="entry name" value="NT-C2"/>
</dbReference>
<dbReference type="Proteomes" id="UP000039865">
    <property type="component" value="Unassembled WGS sequence"/>
</dbReference>
<dbReference type="AlphaFoldDB" id="A0A078AZR5"/>
<reference evidence="3 4" key="1">
    <citation type="submission" date="2014-06" db="EMBL/GenBank/DDBJ databases">
        <authorList>
            <person name="Swart Estienne"/>
        </authorList>
    </citation>
    <scope>NUCLEOTIDE SEQUENCE [LARGE SCALE GENOMIC DNA]</scope>
    <source>
        <strain evidence="3 4">130c</strain>
    </source>
</reference>
<dbReference type="Pfam" id="PF10358">
    <property type="entry name" value="NT-C2"/>
    <property type="match status" value="1"/>
</dbReference>
<accession>A0A078AZR5</accession>
<protein>
    <recommendedName>
        <fullName evidence="2">C2 NT-type domain-containing protein</fullName>
    </recommendedName>
</protein>
<name>A0A078AZR5_STYLE</name>